<proteinExistence type="predicted"/>
<gene>
    <name evidence="3" type="ORF">MAR_027818</name>
</gene>
<dbReference type="InterPro" id="IPR050975">
    <property type="entry name" value="Sleep_regulator"/>
</dbReference>
<keyword evidence="4" id="KW-1185">Reference proteome</keyword>
<dbReference type="Proteomes" id="UP001164746">
    <property type="component" value="Chromosome 8"/>
</dbReference>
<evidence type="ECO:0008006" key="5">
    <source>
        <dbReference type="Google" id="ProtNLM"/>
    </source>
</evidence>
<dbReference type="EMBL" id="CP111019">
    <property type="protein sequence ID" value="WAR13638.1"/>
    <property type="molecule type" value="Genomic_DNA"/>
</dbReference>
<evidence type="ECO:0000256" key="1">
    <source>
        <dbReference type="ARBA" id="ARBA00022729"/>
    </source>
</evidence>
<evidence type="ECO:0000313" key="3">
    <source>
        <dbReference type="EMBL" id="WAR13638.1"/>
    </source>
</evidence>
<reference evidence="3" key="1">
    <citation type="submission" date="2022-11" db="EMBL/GenBank/DDBJ databases">
        <title>Centuries of genome instability and evolution in soft-shell clam transmissible cancer (bioRxiv).</title>
        <authorList>
            <person name="Hart S.F.M."/>
            <person name="Yonemitsu M.A."/>
            <person name="Giersch R.M."/>
            <person name="Beal B.F."/>
            <person name="Arriagada G."/>
            <person name="Davis B.W."/>
            <person name="Ostrander E.A."/>
            <person name="Goff S.P."/>
            <person name="Metzger M.J."/>
        </authorList>
    </citation>
    <scope>NUCLEOTIDE SEQUENCE</scope>
    <source>
        <strain evidence="3">MELC-2E11</strain>
        <tissue evidence="3">Siphon/mantle</tissue>
    </source>
</reference>
<accession>A0ABY7EUM9</accession>
<evidence type="ECO:0000313" key="4">
    <source>
        <dbReference type="Proteomes" id="UP001164746"/>
    </source>
</evidence>
<evidence type="ECO:0000256" key="2">
    <source>
        <dbReference type="SAM" id="SignalP"/>
    </source>
</evidence>
<feature type="chain" id="PRO_5047116026" description="Protein quiver" evidence="2">
    <location>
        <begin position="21"/>
        <end position="134"/>
    </location>
</feature>
<organism evidence="3 4">
    <name type="scientific">Mya arenaria</name>
    <name type="common">Soft-shell clam</name>
    <dbReference type="NCBI Taxonomy" id="6604"/>
    <lineage>
        <taxon>Eukaryota</taxon>
        <taxon>Metazoa</taxon>
        <taxon>Spiralia</taxon>
        <taxon>Lophotrochozoa</taxon>
        <taxon>Mollusca</taxon>
        <taxon>Bivalvia</taxon>
        <taxon>Autobranchia</taxon>
        <taxon>Heteroconchia</taxon>
        <taxon>Euheterodonta</taxon>
        <taxon>Imparidentia</taxon>
        <taxon>Neoheterodontei</taxon>
        <taxon>Myida</taxon>
        <taxon>Myoidea</taxon>
        <taxon>Myidae</taxon>
        <taxon>Mya</taxon>
    </lineage>
</organism>
<dbReference type="PANTHER" id="PTHR33562">
    <property type="entry name" value="ATILLA, ISOFORM B-RELATED-RELATED"/>
    <property type="match status" value="1"/>
</dbReference>
<feature type="signal peptide" evidence="2">
    <location>
        <begin position="1"/>
        <end position="20"/>
    </location>
</feature>
<keyword evidence="1 2" id="KW-0732">Signal</keyword>
<name>A0ABY7EUM9_MYAAR</name>
<sequence>MDTFYFLSLVFSAIVIKGACERCYECTTLRDGKVCGDMFIASTAHNLNMSTPADCLTCGKIAFFLGRVKVVARICERQWQATACDHSPATNNRRSPNECYCNSDLCNTSGRLVASTGTFAIHIIFGFAYLKFLY</sequence>
<protein>
    <recommendedName>
        <fullName evidence="5">Protein quiver</fullName>
    </recommendedName>
</protein>